<dbReference type="EMBL" id="AMSQ01000007">
    <property type="protein sequence ID" value="EKU48125.1"/>
    <property type="molecule type" value="Genomic_DNA"/>
</dbReference>
<name>K9B2X2_9STAP</name>
<dbReference type="PANTHER" id="PTHR35149:SF1">
    <property type="entry name" value="DUF5655 DOMAIN-CONTAINING PROTEIN"/>
    <property type="match status" value="1"/>
</dbReference>
<protein>
    <submittedName>
        <fullName evidence="1">Type I restriction-modification system DNA methylase</fullName>
    </submittedName>
</protein>
<evidence type="ECO:0000313" key="2">
    <source>
        <dbReference type="Proteomes" id="UP000009885"/>
    </source>
</evidence>
<comment type="caution">
    <text evidence="1">The sequence shown here is derived from an EMBL/GenBank/DDBJ whole genome shotgun (WGS) entry which is preliminary data.</text>
</comment>
<organism evidence="1 2">
    <name type="scientific">Staphylococcus massiliensis S46</name>
    <dbReference type="NCBI Taxonomy" id="1229783"/>
    <lineage>
        <taxon>Bacteria</taxon>
        <taxon>Bacillati</taxon>
        <taxon>Bacillota</taxon>
        <taxon>Bacilli</taxon>
        <taxon>Bacillales</taxon>
        <taxon>Staphylococcaceae</taxon>
        <taxon>Staphylococcus</taxon>
    </lineage>
</organism>
<sequence>LKNDQLAKPHKNKVFGKRYDFVKNLIKTNFLGETELSNLNRKDLLEGVEKLIEFYDKLNHAEILLITVPNLNEGFTVFTSFNAKGLPLTLLDLFKSFYLKEADGQISQEESVSKWEELISIFHNDNEEPITNVVTQFLLNNYDTFESQKNGSITQNTALKLYERIFHDEGYEYIDNLIKKAKVFSNMNGKIETIDILNLDDDIQQKLFDLDKLESTQAYPIIFFLLNKLLYKKITTSLISNFLDFLITYYVRRNIILKPKASNIRAKAIQSVRLLREKDNIDLKDIKEIKKIFKSIAATDEEFKVALDGSIYITSKNTTRLILTTLERKHGNFFNKQNPENLNSINDKG</sequence>
<dbReference type="RefSeq" id="WP_009383217.1">
    <property type="nucleotide sequence ID" value="NZ_AMSQ01000007.1"/>
</dbReference>
<accession>K9B2X2</accession>
<dbReference type="GO" id="GO:0032259">
    <property type="term" value="P:methylation"/>
    <property type="evidence" value="ECO:0007669"/>
    <property type="project" value="UniProtKB-KW"/>
</dbReference>
<dbReference type="PANTHER" id="PTHR35149">
    <property type="entry name" value="SLL5132 PROTEIN"/>
    <property type="match status" value="1"/>
</dbReference>
<keyword evidence="1" id="KW-0808">Transferase</keyword>
<keyword evidence="2" id="KW-1185">Reference proteome</keyword>
<gene>
    <name evidence="1" type="ORF">C273_05447</name>
</gene>
<proteinExistence type="predicted"/>
<evidence type="ECO:0000313" key="1">
    <source>
        <dbReference type="EMBL" id="EKU48125.1"/>
    </source>
</evidence>
<feature type="non-terminal residue" evidence="1">
    <location>
        <position position="1"/>
    </location>
</feature>
<dbReference type="AlphaFoldDB" id="K9B2X2"/>
<dbReference type="eggNOG" id="COG1479">
    <property type="taxonomic scope" value="Bacteria"/>
</dbReference>
<dbReference type="STRING" id="1229783.C273_05447"/>
<dbReference type="Proteomes" id="UP000009885">
    <property type="component" value="Unassembled WGS sequence"/>
</dbReference>
<dbReference type="GO" id="GO:0008168">
    <property type="term" value="F:methyltransferase activity"/>
    <property type="evidence" value="ECO:0007669"/>
    <property type="project" value="UniProtKB-KW"/>
</dbReference>
<keyword evidence="1" id="KW-0489">Methyltransferase</keyword>
<reference evidence="1 2" key="1">
    <citation type="journal article" date="2013" name="Genome Announc.">
        <title>Genome Sequence of Staphylococcus massiliensis Strain S46, Isolated from the Surface of Healthy Human Skin.</title>
        <authorList>
            <person name="Srivastav R."/>
            <person name="Singh A."/>
            <person name="Jangir P.K."/>
            <person name="Kumari C."/>
            <person name="Muduli S."/>
            <person name="Sharma R."/>
        </authorList>
    </citation>
    <scope>NUCLEOTIDE SEQUENCE [LARGE SCALE GENOMIC DNA]</scope>
    <source>
        <strain evidence="1 2">S46</strain>
    </source>
</reference>
<dbReference type="PATRIC" id="fig|1229783.3.peg.1100"/>